<proteinExistence type="inferred from homology"/>
<dbReference type="Pfam" id="PF00354">
    <property type="entry name" value="Pentaxin"/>
    <property type="match status" value="1"/>
</dbReference>
<evidence type="ECO:0000256" key="6">
    <source>
        <dbReference type="RuleBase" id="RU362112"/>
    </source>
</evidence>
<organism evidence="8 9">
    <name type="scientific">Porites lobata</name>
    <dbReference type="NCBI Taxonomy" id="104759"/>
    <lineage>
        <taxon>Eukaryota</taxon>
        <taxon>Metazoa</taxon>
        <taxon>Cnidaria</taxon>
        <taxon>Anthozoa</taxon>
        <taxon>Hexacorallia</taxon>
        <taxon>Scleractinia</taxon>
        <taxon>Fungiina</taxon>
        <taxon>Poritidae</taxon>
        <taxon>Porites</taxon>
    </lineage>
</organism>
<dbReference type="Proteomes" id="UP001159405">
    <property type="component" value="Unassembled WGS sequence"/>
</dbReference>
<dbReference type="PROSITE" id="PS51828">
    <property type="entry name" value="PTX_2"/>
    <property type="match status" value="1"/>
</dbReference>
<dbReference type="InterPro" id="IPR051360">
    <property type="entry name" value="Neuronal_Pentraxin_Related"/>
</dbReference>
<comment type="cofactor">
    <cofactor evidence="6">
        <name>Ca(2+)</name>
        <dbReference type="ChEBI" id="CHEBI:29108"/>
    </cofactor>
    <text evidence="6">Binds 2 calcium ions per subunit.</text>
</comment>
<keyword evidence="3" id="KW-1015">Disulfide bond</keyword>
<reference evidence="8 9" key="1">
    <citation type="submission" date="2022-05" db="EMBL/GenBank/DDBJ databases">
        <authorList>
            <consortium name="Genoscope - CEA"/>
            <person name="William W."/>
        </authorList>
    </citation>
    <scope>NUCLEOTIDE SEQUENCE [LARGE SCALE GENOMIC DNA]</scope>
</reference>
<gene>
    <name evidence="8" type="ORF">PLOB_00042365</name>
</gene>
<evidence type="ECO:0000256" key="4">
    <source>
        <dbReference type="ARBA" id="ARBA00023180"/>
    </source>
</evidence>
<evidence type="ECO:0000313" key="8">
    <source>
        <dbReference type="EMBL" id="CAH3142506.1"/>
    </source>
</evidence>
<accession>A0ABN8PGR6</accession>
<dbReference type="PANTHER" id="PTHR19277:SF125">
    <property type="entry name" value="B6"/>
    <property type="match status" value="1"/>
</dbReference>
<evidence type="ECO:0000256" key="5">
    <source>
        <dbReference type="PROSITE-ProRule" id="PRU01172"/>
    </source>
</evidence>
<feature type="domain" description="Pentraxin (PTX)" evidence="7">
    <location>
        <begin position="9"/>
        <end position="209"/>
    </location>
</feature>
<name>A0ABN8PGR6_9CNID</name>
<dbReference type="SMART" id="SM00159">
    <property type="entry name" value="PTX"/>
    <property type="match status" value="1"/>
</dbReference>
<dbReference type="PRINTS" id="PR00895">
    <property type="entry name" value="PENTAXIN"/>
</dbReference>
<evidence type="ECO:0000256" key="3">
    <source>
        <dbReference type="ARBA" id="ARBA00023157"/>
    </source>
</evidence>
<dbReference type="InterPro" id="IPR001759">
    <property type="entry name" value="PTX_dom"/>
</dbReference>
<dbReference type="Gene3D" id="2.60.120.200">
    <property type="match status" value="1"/>
</dbReference>
<comment type="subunit">
    <text evidence="6">Homopentamer. Pentaxin (or pentraxin) have a discoid arrangement of 5 non-covalently bound subunits.</text>
</comment>
<comment type="subcellular location">
    <subcellularLocation>
        <location evidence="6">Secreted</location>
    </subcellularLocation>
</comment>
<comment type="caution">
    <text evidence="8">The sequence shown here is derived from an EMBL/GenBank/DDBJ whole genome shotgun (WGS) entry which is preliminary data.</text>
</comment>
<sequence length="210" mass="23315">ASVAFLSFTDFVLRFPKREVTNYAQVWNMPSLSAFTVCFWMKSSGKKEGVPFSYAVPVQENELLLANYKDFALRIGGEKKKTGISANDGKWHAICVTWNNDDGTYQFFKDGAMEKQETDFKKGYTIKAGGSLVLGQDQDEVCGGFEEDQSFEGNLARVNVWSYVLPKDAIIACSESCSSNLGIRGDVYKWSDFIYGVKGCAAFEIPSSCV</sequence>
<dbReference type="SUPFAM" id="SSF49899">
    <property type="entry name" value="Concanavalin A-like lectins/glucanases"/>
    <property type="match status" value="1"/>
</dbReference>
<evidence type="ECO:0000313" key="9">
    <source>
        <dbReference type="Proteomes" id="UP001159405"/>
    </source>
</evidence>
<dbReference type="PANTHER" id="PTHR19277">
    <property type="entry name" value="PENTRAXIN"/>
    <property type="match status" value="1"/>
</dbReference>
<keyword evidence="4" id="KW-0325">Glycoprotein</keyword>
<keyword evidence="2 6" id="KW-0106">Calcium</keyword>
<feature type="non-terminal residue" evidence="8">
    <location>
        <position position="1"/>
    </location>
</feature>
<keyword evidence="9" id="KW-1185">Reference proteome</keyword>
<dbReference type="EMBL" id="CALNXK010000069">
    <property type="protein sequence ID" value="CAH3142506.1"/>
    <property type="molecule type" value="Genomic_DNA"/>
</dbReference>
<comment type="caution">
    <text evidence="5">Lacks conserved residue(s) required for the propagation of feature annotation.</text>
</comment>
<evidence type="ECO:0000256" key="1">
    <source>
        <dbReference type="ARBA" id="ARBA00022723"/>
    </source>
</evidence>
<comment type="similarity">
    <text evidence="6">Belongs to the pentraxin family.</text>
</comment>
<keyword evidence="1 6" id="KW-0479">Metal-binding</keyword>
<dbReference type="InterPro" id="IPR013320">
    <property type="entry name" value="ConA-like_dom_sf"/>
</dbReference>
<protein>
    <recommendedName>
        <fullName evidence="6">Pentraxin family member</fullName>
    </recommendedName>
</protein>
<evidence type="ECO:0000259" key="7">
    <source>
        <dbReference type="PROSITE" id="PS51828"/>
    </source>
</evidence>
<evidence type="ECO:0000256" key="2">
    <source>
        <dbReference type="ARBA" id="ARBA00022837"/>
    </source>
</evidence>